<dbReference type="PROSITE" id="PS50928">
    <property type="entry name" value="ABC_TM1"/>
    <property type="match status" value="1"/>
</dbReference>
<dbReference type="Proteomes" id="UP000007058">
    <property type="component" value="Chromosome"/>
</dbReference>
<dbReference type="STRING" id="342108.amb3046"/>
<dbReference type="InterPro" id="IPR049783">
    <property type="entry name" value="ABC_perm_TupB-like"/>
</dbReference>
<dbReference type="PANTHER" id="PTHR43632:SF1">
    <property type="entry name" value="PERMEASE COMPONENT OF TUNGSTATE ABC TRANSPORTER"/>
    <property type="match status" value="1"/>
</dbReference>
<evidence type="ECO:0000313" key="8">
    <source>
        <dbReference type="Proteomes" id="UP000007058"/>
    </source>
</evidence>
<evidence type="ECO:0000256" key="4">
    <source>
        <dbReference type="ARBA" id="ARBA00023136"/>
    </source>
</evidence>
<evidence type="ECO:0000256" key="1">
    <source>
        <dbReference type="ARBA" id="ARBA00004651"/>
    </source>
</evidence>
<sequence>MAKSKPCAPSPLAGFAQDIHFLTTSGKKCTIGQKRRQMSDLSQALSLALDLVVTLDPQMLGIVRLSVLVSGMAVLLAALIGLPLGAVLALSSFPGRGALVVMLNAFMGLPPVVVGLGVYLLLSRAGPLGEAGLLFTPSAMVAAQTLLVLPIVAALSRQVVADLWEEYGEQLRSLGVSPGGRMLTLLWDGRFSLLTAVLAGFGRAAAEVGAVMIVGGNIKGVTRTMTTTIALETSKGDLPLALGLGLILIALVTMVNAAVFLVGQWARRRMG</sequence>
<keyword evidence="2 5" id="KW-0812">Transmembrane</keyword>
<keyword evidence="8" id="KW-1185">Reference proteome</keyword>
<feature type="domain" description="ABC transmembrane type-1" evidence="6">
    <location>
        <begin position="63"/>
        <end position="259"/>
    </location>
</feature>
<feature type="transmembrane region" description="Helical" evidence="5">
    <location>
        <begin position="69"/>
        <end position="90"/>
    </location>
</feature>
<dbReference type="AlphaFoldDB" id="Q2W2S5"/>
<feature type="transmembrane region" description="Helical" evidence="5">
    <location>
        <begin position="97"/>
        <end position="122"/>
    </location>
</feature>
<dbReference type="InterPro" id="IPR000515">
    <property type="entry name" value="MetI-like"/>
</dbReference>
<evidence type="ECO:0000313" key="7">
    <source>
        <dbReference type="EMBL" id="BAE51850.1"/>
    </source>
</evidence>
<name>Q2W2S5_PARM1</name>
<feature type="transmembrane region" description="Helical" evidence="5">
    <location>
        <begin position="134"/>
        <end position="155"/>
    </location>
</feature>
<protein>
    <submittedName>
        <fullName evidence="7">ABC-type tungstate transport system, periplasmic component</fullName>
    </submittedName>
</protein>
<accession>Q2W2S5</accession>
<reference evidence="7 8" key="1">
    <citation type="journal article" date="2005" name="DNA Res.">
        <title>Complete genome sequence of the facultative anaerobic magnetotactic bacterium Magnetospirillum sp. strain AMB-1.</title>
        <authorList>
            <person name="Matsunaga T."/>
            <person name="Okamura Y."/>
            <person name="Fukuda Y."/>
            <person name="Wahyudi A.T."/>
            <person name="Murase Y."/>
            <person name="Takeyama H."/>
        </authorList>
    </citation>
    <scope>NUCLEOTIDE SEQUENCE [LARGE SCALE GENOMIC DNA]</scope>
    <source>
        <strain evidence="8">ATCC 700264 / AMB-1</strain>
    </source>
</reference>
<evidence type="ECO:0000259" key="6">
    <source>
        <dbReference type="PROSITE" id="PS50928"/>
    </source>
</evidence>
<dbReference type="GO" id="GO:0055085">
    <property type="term" value="P:transmembrane transport"/>
    <property type="evidence" value="ECO:0007669"/>
    <property type="project" value="InterPro"/>
</dbReference>
<keyword evidence="3 5" id="KW-1133">Transmembrane helix</keyword>
<dbReference type="KEGG" id="mag:amb3046"/>
<dbReference type="EMBL" id="AP007255">
    <property type="protein sequence ID" value="BAE51850.1"/>
    <property type="molecule type" value="Genomic_DNA"/>
</dbReference>
<proteinExistence type="predicted"/>
<gene>
    <name evidence="7" type="ordered locus">amb3046</name>
</gene>
<keyword evidence="4 5" id="KW-0472">Membrane</keyword>
<dbReference type="NCBIfam" id="NF038017">
    <property type="entry name" value="ABC_perm1"/>
    <property type="match status" value="1"/>
</dbReference>
<evidence type="ECO:0000256" key="3">
    <source>
        <dbReference type="ARBA" id="ARBA00022989"/>
    </source>
</evidence>
<dbReference type="SUPFAM" id="SSF161098">
    <property type="entry name" value="MetI-like"/>
    <property type="match status" value="1"/>
</dbReference>
<dbReference type="HOGENOM" id="CLU_016047_14_2_5"/>
<comment type="subcellular location">
    <subcellularLocation>
        <location evidence="1">Cell membrane</location>
        <topology evidence="1">Multi-pass membrane protein</topology>
    </subcellularLocation>
</comment>
<feature type="transmembrane region" description="Helical" evidence="5">
    <location>
        <begin position="238"/>
        <end position="262"/>
    </location>
</feature>
<dbReference type="InterPro" id="IPR035906">
    <property type="entry name" value="MetI-like_sf"/>
</dbReference>
<dbReference type="GO" id="GO:0005886">
    <property type="term" value="C:plasma membrane"/>
    <property type="evidence" value="ECO:0007669"/>
    <property type="project" value="UniProtKB-SubCell"/>
</dbReference>
<evidence type="ECO:0000256" key="5">
    <source>
        <dbReference type="SAM" id="Phobius"/>
    </source>
</evidence>
<evidence type="ECO:0000256" key="2">
    <source>
        <dbReference type="ARBA" id="ARBA00022692"/>
    </source>
</evidence>
<organism evidence="7 8">
    <name type="scientific">Paramagnetospirillum magneticum (strain ATCC 700264 / AMB-1)</name>
    <name type="common">Magnetospirillum magneticum</name>
    <dbReference type="NCBI Taxonomy" id="342108"/>
    <lineage>
        <taxon>Bacteria</taxon>
        <taxon>Pseudomonadati</taxon>
        <taxon>Pseudomonadota</taxon>
        <taxon>Alphaproteobacteria</taxon>
        <taxon>Rhodospirillales</taxon>
        <taxon>Magnetospirillaceae</taxon>
        <taxon>Paramagnetospirillum</taxon>
    </lineage>
</organism>
<dbReference type="Gene3D" id="1.10.3720.10">
    <property type="entry name" value="MetI-like"/>
    <property type="match status" value="1"/>
</dbReference>
<dbReference type="PANTHER" id="PTHR43632">
    <property type="entry name" value="PERMEASE COMPONENT OF TUNGSTATE ABC TRANSPORTER"/>
    <property type="match status" value="1"/>
</dbReference>
<dbReference type="CDD" id="cd06261">
    <property type="entry name" value="TM_PBP2"/>
    <property type="match status" value="1"/>
</dbReference>